<reference evidence="1" key="1">
    <citation type="submission" date="2014-11" db="EMBL/GenBank/DDBJ databases">
        <authorList>
            <person name="Amaro Gonzalez C."/>
        </authorList>
    </citation>
    <scope>NUCLEOTIDE SEQUENCE</scope>
</reference>
<name>A0A0E9PK42_ANGAN</name>
<reference evidence="1" key="2">
    <citation type="journal article" date="2015" name="Fish Shellfish Immunol.">
        <title>Early steps in the European eel (Anguilla anguilla)-Vibrio vulnificus interaction in the gills: Role of the RtxA13 toxin.</title>
        <authorList>
            <person name="Callol A."/>
            <person name="Pajuelo D."/>
            <person name="Ebbesson L."/>
            <person name="Teles M."/>
            <person name="MacKenzie S."/>
            <person name="Amaro C."/>
        </authorList>
    </citation>
    <scope>NUCLEOTIDE SEQUENCE</scope>
</reference>
<accession>A0A0E9PK42</accession>
<evidence type="ECO:0000313" key="1">
    <source>
        <dbReference type="EMBL" id="JAH05001.1"/>
    </source>
</evidence>
<organism evidence="1">
    <name type="scientific">Anguilla anguilla</name>
    <name type="common">European freshwater eel</name>
    <name type="synonym">Muraena anguilla</name>
    <dbReference type="NCBI Taxonomy" id="7936"/>
    <lineage>
        <taxon>Eukaryota</taxon>
        <taxon>Metazoa</taxon>
        <taxon>Chordata</taxon>
        <taxon>Craniata</taxon>
        <taxon>Vertebrata</taxon>
        <taxon>Euteleostomi</taxon>
        <taxon>Actinopterygii</taxon>
        <taxon>Neopterygii</taxon>
        <taxon>Teleostei</taxon>
        <taxon>Anguilliformes</taxon>
        <taxon>Anguillidae</taxon>
        <taxon>Anguilla</taxon>
    </lineage>
</organism>
<sequence>MLGLIQLQRVFFVSCFIHNSPLSIPVYWLQEVLEPIPACIG</sequence>
<dbReference type="AlphaFoldDB" id="A0A0E9PK42"/>
<dbReference type="EMBL" id="GBXM01103576">
    <property type="protein sequence ID" value="JAH05001.1"/>
    <property type="molecule type" value="Transcribed_RNA"/>
</dbReference>
<protein>
    <submittedName>
        <fullName evidence="1">Uncharacterized protein</fullName>
    </submittedName>
</protein>
<proteinExistence type="predicted"/>